<organism evidence="3">
    <name type="scientific">Oryza sativa subsp. japonica</name>
    <name type="common">Rice</name>
    <dbReference type="NCBI Taxonomy" id="39947"/>
    <lineage>
        <taxon>Eukaryota</taxon>
        <taxon>Viridiplantae</taxon>
        <taxon>Streptophyta</taxon>
        <taxon>Embryophyta</taxon>
        <taxon>Tracheophyta</taxon>
        <taxon>Spermatophyta</taxon>
        <taxon>Magnoliopsida</taxon>
        <taxon>Liliopsida</taxon>
        <taxon>Poales</taxon>
        <taxon>Poaceae</taxon>
        <taxon>BOP clade</taxon>
        <taxon>Oryzoideae</taxon>
        <taxon>Oryzeae</taxon>
        <taxon>Oryzinae</taxon>
        <taxon>Oryza</taxon>
        <taxon>Oryza sativa</taxon>
    </lineage>
</organism>
<feature type="region of interest" description="Disordered" evidence="1">
    <location>
        <begin position="265"/>
        <end position="309"/>
    </location>
</feature>
<dbReference type="AlphaFoldDB" id="Q7XE22"/>
<feature type="compositionally biased region" description="Low complexity" evidence="1">
    <location>
        <begin position="342"/>
        <end position="358"/>
    </location>
</feature>
<feature type="domain" description="Reverse transcriptase Ty1/copia-type" evidence="2">
    <location>
        <begin position="452"/>
        <end position="694"/>
    </location>
</feature>
<reference evidence="3" key="1">
    <citation type="journal article" date="2003" name="Science">
        <title>In-depth view of structure, activity, and evolution of rice chromosome 10.</title>
        <authorList>
            <consortium name="Rice Chromosome 10 Sequencing Consortium"/>
        </authorList>
    </citation>
    <scope>NUCLEOTIDE SEQUENCE [LARGE SCALE GENOMIC DNA]</scope>
</reference>
<dbReference type="SUPFAM" id="SSF56672">
    <property type="entry name" value="DNA/RNA polymerases"/>
    <property type="match status" value="1"/>
</dbReference>
<dbReference type="Pfam" id="PF07727">
    <property type="entry name" value="RVT_2"/>
    <property type="match status" value="1"/>
</dbReference>
<feature type="compositionally biased region" description="Gly residues" evidence="1">
    <location>
        <begin position="153"/>
        <end position="178"/>
    </location>
</feature>
<evidence type="ECO:0000259" key="2">
    <source>
        <dbReference type="Pfam" id="PF07727"/>
    </source>
</evidence>
<dbReference type="PANTHER" id="PTHR11439">
    <property type="entry name" value="GAG-POL-RELATED RETROTRANSPOSON"/>
    <property type="match status" value="1"/>
</dbReference>
<dbReference type="InterPro" id="IPR013103">
    <property type="entry name" value="RVT_2"/>
</dbReference>
<dbReference type="EMBL" id="DP000086">
    <property type="protein sequence ID" value="AAP53968.1"/>
    <property type="molecule type" value="Genomic_DNA"/>
</dbReference>
<feature type="compositionally biased region" description="Low complexity" evidence="1">
    <location>
        <begin position="371"/>
        <end position="391"/>
    </location>
</feature>
<accession>Q7XE22</accession>
<dbReference type="InterPro" id="IPR043502">
    <property type="entry name" value="DNA/RNA_pol_sf"/>
</dbReference>
<dbReference type="CDD" id="cd09272">
    <property type="entry name" value="RNase_HI_RT_Ty1"/>
    <property type="match status" value="1"/>
</dbReference>
<evidence type="ECO:0000256" key="1">
    <source>
        <dbReference type="SAM" id="MobiDB-lite"/>
    </source>
</evidence>
<protein>
    <submittedName>
        <fullName evidence="3">Retrotransposon protein, putative, Ty1-copia subclass</fullName>
    </submittedName>
</protein>
<feature type="region of interest" description="Disordered" evidence="1">
    <location>
        <begin position="153"/>
        <end position="186"/>
    </location>
</feature>
<evidence type="ECO:0000313" key="3">
    <source>
        <dbReference type="EMBL" id="AAP53968.1"/>
    </source>
</evidence>
<name>Q7XE22_ORYSJ</name>
<feature type="compositionally biased region" description="Basic and acidic residues" evidence="1">
    <location>
        <begin position="294"/>
        <end position="308"/>
    </location>
</feature>
<dbReference type="PANTHER" id="PTHR11439:SF450">
    <property type="entry name" value="REVERSE TRANSCRIPTASE TY1_COPIA-TYPE DOMAIN-CONTAINING PROTEIN"/>
    <property type="match status" value="1"/>
</dbReference>
<reference evidence="3" key="2">
    <citation type="submission" date="2003-05" db="EMBL/GenBank/DDBJ databases">
        <authorList>
            <person name="Buell C.R."/>
            <person name="Wing R.A."/>
            <person name="McCombie W.R."/>
            <person name="Messing J."/>
            <person name="Yuan Q."/>
            <person name="Ouyang S."/>
        </authorList>
    </citation>
    <scope>NUCLEOTIDE SEQUENCE</scope>
</reference>
<gene>
    <name evidence="3" type="ordered locus">LOC_Os10g30510</name>
</gene>
<feature type="compositionally biased region" description="Polar residues" evidence="1">
    <location>
        <begin position="280"/>
        <end position="292"/>
    </location>
</feature>
<feature type="region of interest" description="Disordered" evidence="1">
    <location>
        <begin position="340"/>
        <end position="409"/>
    </location>
</feature>
<sequence>MATSSLVAPSLHGQAVTEKLTKANHVLWKAQVLATLRGAQMAGFLDRSIQPPPAIIILATKDKDGKETTEKVANPVATFTNAADVWDAIEEIFNSQSRARIINTHMALSSTVKGNRSIAEYVGKMKGLADEMASAGKALDDDDLISHILAGGRGGGGRGGGRNGDANRGGHGGFGRGGGRGDDGSFNNNNRPTCQLCGKIGHTVHKCWKRFDASFTGEDKSANVAASSYEVDTNWYIDSGATDHITSELDKLTVKDKYAGNDQVHTASGSGVAQIGGSATGSSAAETRSPGSASREESVSPEETHDFMHGPVQSQFSIGAAGAGNDDGSPVLRDVSAELQSDSDAAPISSSPSTSAPSGGAVHSTHADQVTSPSPAASEQSEQEQQTTQASDQTRPVTRLQKGISKPKRYTDGTVRYGCLTTTGEPENLREAMANSNWRLAMEQEYSAFMSNKTWHLVPPTQGKNIIDCKWMYKIKRKADGSIDRYKARLVAKGFKQRYGIDYEDTFSLVVKAATIRLILSIAVSKGWSLRQLDVQNAFLHGYLEEEVYMRQPPGFENKGQPNYLCKLDKALYGLKQAPRAWYSRLSTKLQELGFISSKADTSLFFYNKGGCTIFILVYVDDIIVASSSAEVVAALLKDLEKDFALKDLGDLHYFLGIEVKKVSQGLVLSQAWYASDILKRAGMSICKPASTPLSTTEKLSIEDGDFLGQNDASHYRSIVGALQYLTLTRSDLSFLVNKVCQFLHSPTTVHWSAVKRILRYIKGTVEFGLRFGKSDSMLISAFSDADWAGCSDDRRSTGGFAVFLGPNLISWSARKQATVSRSSTEAEYKALANATTEVTWVRKILDELRIARPSVAQLWCDNLGATYLSANPVFHARTKHIEIDYHFVREQVAKKLLDIQFISTTDQLADGFTKSLPAPSLAQYRHNLNLG</sequence>
<reference evidence="3" key="3">
    <citation type="submission" date="2006-07" db="EMBL/GenBank/DDBJ databases">
        <authorList>
            <person name="Buell R."/>
        </authorList>
    </citation>
    <scope>NUCLEOTIDE SEQUENCE</scope>
</reference>
<dbReference type="Pfam" id="PF14223">
    <property type="entry name" value="Retrotran_gag_2"/>
    <property type="match status" value="1"/>
</dbReference>
<proteinExistence type="predicted"/>